<gene>
    <name evidence="2" type="ORF">G6Z34_17270</name>
</gene>
<dbReference type="AlphaFoldDB" id="A0AAP6WQ60"/>
<dbReference type="Proteomes" id="UP000481454">
    <property type="component" value="Unassembled WGS sequence"/>
</dbReference>
<feature type="chain" id="PRO_5042869866" evidence="1">
    <location>
        <begin position="27"/>
        <end position="138"/>
    </location>
</feature>
<feature type="signal peptide" evidence="1">
    <location>
        <begin position="1"/>
        <end position="26"/>
    </location>
</feature>
<keyword evidence="1" id="KW-0732">Signal</keyword>
<name>A0AAP6WQ60_CLOPF</name>
<evidence type="ECO:0000256" key="1">
    <source>
        <dbReference type="SAM" id="SignalP"/>
    </source>
</evidence>
<organism evidence="2 3">
    <name type="scientific">Clostridium perfringens</name>
    <dbReference type="NCBI Taxonomy" id="1502"/>
    <lineage>
        <taxon>Bacteria</taxon>
        <taxon>Bacillati</taxon>
        <taxon>Bacillota</taxon>
        <taxon>Clostridia</taxon>
        <taxon>Eubacteriales</taxon>
        <taxon>Clostridiaceae</taxon>
        <taxon>Clostridium</taxon>
    </lineage>
</organism>
<accession>A0AAP6WQ60</accession>
<evidence type="ECO:0000313" key="3">
    <source>
        <dbReference type="Proteomes" id="UP000481454"/>
    </source>
</evidence>
<dbReference type="RefSeq" id="WP_003457651.1">
    <property type="nucleotide sequence ID" value="NZ_CATNWX010000003.1"/>
</dbReference>
<proteinExistence type="predicted"/>
<sequence>MKKKSFFASLLTLGIAVLVSSDIAFAGSNTPDQVEYKFHLPTTGSKYTDPANKCTKADIAQNYCSYLGWKGSGINSWVVYGDSQLTKTVNYNSTGMVYMKYFSGYGSSYWGYDLKMQIKTDGSTWHPCDVKGYFNPAS</sequence>
<dbReference type="EMBL" id="JAALLZ010000024">
    <property type="protein sequence ID" value="NGU31810.1"/>
    <property type="molecule type" value="Genomic_DNA"/>
</dbReference>
<protein>
    <submittedName>
        <fullName evidence="2">Uncharacterized protein</fullName>
    </submittedName>
</protein>
<evidence type="ECO:0000313" key="2">
    <source>
        <dbReference type="EMBL" id="NGU31810.1"/>
    </source>
</evidence>
<comment type="caution">
    <text evidence="2">The sequence shown here is derived from an EMBL/GenBank/DDBJ whole genome shotgun (WGS) entry which is preliminary data.</text>
</comment>
<reference evidence="2 3" key="1">
    <citation type="submission" date="2020-02" db="EMBL/GenBank/DDBJ databases">
        <title>Genomic Insights into the Phylogeny and Genetic Plasticity of the Human and Animal Enteric Pathogen Clostridium perfringens.</title>
        <authorList>
            <person name="Feng Y."/>
            <person name="Hu Y."/>
        </authorList>
    </citation>
    <scope>NUCLEOTIDE SEQUENCE [LARGE SCALE GENOMIC DNA]</scope>
    <source>
        <strain evidence="2 3">CP-40</strain>
    </source>
</reference>